<dbReference type="BioCyc" id="ABAU509170:GCL9-2045-MONOMER"/>
<sequence length="91" mass="10504">MSLEKEDLRTKHDPEIMDKLRDISAYYGMEISRQAVILFEKAIVGEWHTVSLGLERIRRNERMRAIVVEEGNDGDSAVNYQLQVIQGNKKA</sequence>
<protein>
    <submittedName>
        <fullName evidence="1">Uncharacterized protein</fullName>
    </submittedName>
</protein>
<proteinExistence type="predicted"/>
<name>B0VSZ3_ACIBS</name>
<accession>B0VSZ3</accession>
<reference evidence="1 2" key="1">
    <citation type="journal article" date="2008" name="PLoS ONE">
        <title>Comparative analysis of Acinetobacters: three genomes for three lifestyles.</title>
        <authorList>
            <person name="Vallenet D."/>
            <person name="Nordmann P."/>
            <person name="Barbe V."/>
            <person name="Poirel L."/>
            <person name="Mangenot S."/>
            <person name="Bataille E."/>
            <person name="Dossat C."/>
            <person name="Gas S."/>
            <person name="Kreimeyer A."/>
            <person name="Lenoble P."/>
            <person name="Oztas S."/>
            <person name="Poulain J."/>
            <person name="Segurens B."/>
            <person name="Robert C."/>
            <person name="Abergel C."/>
            <person name="Claverie J.M."/>
            <person name="Raoult D."/>
            <person name="Medigue C."/>
            <person name="Weissenbach J."/>
            <person name="Cruveiller S."/>
        </authorList>
    </citation>
    <scope>NUCLEOTIDE SEQUENCE [LARGE SCALE GENOMIC DNA]</scope>
    <source>
        <strain evidence="1 2">SDF</strain>
    </source>
</reference>
<dbReference type="HOGENOM" id="CLU_2476255_0_0_6"/>
<dbReference type="EMBL" id="CU468230">
    <property type="protein sequence ID" value="CAP01811.1"/>
    <property type="molecule type" value="Genomic_DNA"/>
</dbReference>
<evidence type="ECO:0000313" key="2">
    <source>
        <dbReference type="Proteomes" id="UP000001741"/>
    </source>
</evidence>
<dbReference type="AlphaFoldDB" id="B0VSZ3"/>
<evidence type="ECO:0000313" key="1">
    <source>
        <dbReference type="EMBL" id="CAP01811.1"/>
    </source>
</evidence>
<dbReference type="Proteomes" id="UP000001741">
    <property type="component" value="Chromosome"/>
</dbReference>
<organism evidence="1 2">
    <name type="scientific">Acinetobacter baumannii (strain SDF)</name>
    <dbReference type="NCBI Taxonomy" id="509170"/>
    <lineage>
        <taxon>Bacteria</taxon>
        <taxon>Pseudomonadati</taxon>
        <taxon>Pseudomonadota</taxon>
        <taxon>Gammaproteobacteria</taxon>
        <taxon>Moraxellales</taxon>
        <taxon>Moraxellaceae</taxon>
        <taxon>Acinetobacter</taxon>
        <taxon>Acinetobacter calcoaceticus/baumannii complex</taxon>
    </lineage>
</organism>
<gene>
    <name evidence="1" type="ordered locus">ABSDF2501</name>
</gene>
<dbReference type="KEGG" id="abm:ABSDF2501"/>